<dbReference type="GO" id="GO:0005975">
    <property type="term" value="P:carbohydrate metabolic process"/>
    <property type="evidence" value="ECO:0007669"/>
    <property type="project" value="InterPro"/>
</dbReference>
<protein>
    <submittedName>
        <fullName evidence="6">Uncharacterized protein</fullName>
    </submittedName>
</protein>
<dbReference type="Gene3D" id="2.160.20.10">
    <property type="entry name" value="Single-stranded right-handed beta-helix, Pectin lyase-like"/>
    <property type="match status" value="1"/>
</dbReference>
<evidence type="ECO:0000313" key="6">
    <source>
        <dbReference type="EMBL" id="PPS10676.1"/>
    </source>
</evidence>
<reference evidence="6 7" key="1">
    <citation type="submission" date="2015-01" db="EMBL/GenBank/DDBJ databases">
        <title>Genome of allotetraploid Gossypium barbadense reveals genomic plasticity and fiber elongation in cotton evolution.</title>
        <authorList>
            <person name="Chen X."/>
            <person name="Liu X."/>
            <person name="Zhao B."/>
            <person name="Zheng H."/>
            <person name="Hu Y."/>
            <person name="Lu G."/>
            <person name="Yang C."/>
            <person name="Chen J."/>
            <person name="Shan C."/>
            <person name="Zhang L."/>
            <person name="Zhou Y."/>
            <person name="Wang L."/>
            <person name="Guo W."/>
            <person name="Bai Y."/>
            <person name="Ruan J."/>
            <person name="Shangguan X."/>
            <person name="Mao Y."/>
            <person name="Jiang J."/>
            <person name="Zhu Y."/>
            <person name="Lei J."/>
            <person name="Kang H."/>
            <person name="Chen S."/>
            <person name="He X."/>
            <person name="Wang R."/>
            <person name="Wang Y."/>
            <person name="Chen J."/>
            <person name="Wang L."/>
            <person name="Yu S."/>
            <person name="Wang B."/>
            <person name="Wei J."/>
            <person name="Song S."/>
            <person name="Lu X."/>
            <person name="Gao Z."/>
            <person name="Gu W."/>
            <person name="Deng X."/>
            <person name="Ma D."/>
            <person name="Wang S."/>
            <person name="Liang W."/>
            <person name="Fang L."/>
            <person name="Cai C."/>
            <person name="Zhu X."/>
            <person name="Zhou B."/>
            <person name="Zhang Y."/>
            <person name="Chen Z."/>
            <person name="Xu S."/>
            <person name="Zhu R."/>
            <person name="Wang S."/>
            <person name="Zhang T."/>
            <person name="Zhao G."/>
        </authorList>
    </citation>
    <scope>NUCLEOTIDE SEQUENCE [LARGE SCALE GENOMIC DNA]</scope>
    <source>
        <strain evidence="7">cv. Xinhai21</strain>
        <tissue evidence="6">Leaf</tissue>
    </source>
</reference>
<evidence type="ECO:0000313" key="7">
    <source>
        <dbReference type="Proteomes" id="UP000239757"/>
    </source>
</evidence>
<dbReference type="AlphaFoldDB" id="A0A2P5Y538"/>
<gene>
    <name evidence="6" type="ORF">GOBAR_AA09964</name>
</gene>
<dbReference type="EMBL" id="KZ663695">
    <property type="protein sequence ID" value="PPS10676.1"/>
    <property type="molecule type" value="Genomic_DNA"/>
</dbReference>
<name>A0A2P5Y538_GOSBA</name>
<organism evidence="6 7">
    <name type="scientific">Gossypium barbadense</name>
    <name type="common">Sea Island cotton</name>
    <name type="synonym">Hibiscus barbadensis</name>
    <dbReference type="NCBI Taxonomy" id="3634"/>
    <lineage>
        <taxon>Eukaryota</taxon>
        <taxon>Viridiplantae</taxon>
        <taxon>Streptophyta</taxon>
        <taxon>Embryophyta</taxon>
        <taxon>Tracheophyta</taxon>
        <taxon>Spermatophyta</taxon>
        <taxon>Magnoliopsida</taxon>
        <taxon>eudicotyledons</taxon>
        <taxon>Gunneridae</taxon>
        <taxon>Pentapetalae</taxon>
        <taxon>rosids</taxon>
        <taxon>malvids</taxon>
        <taxon>Malvales</taxon>
        <taxon>Malvaceae</taxon>
        <taxon>Malvoideae</taxon>
        <taxon>Gossypium</taxon>
    </lineage>
</organism>
<feature type="signal peptide" evidence="5">
    <location>
        <begin position="1"/>
        <end position="24"/>
    </location>
</feature>
<comment type="similarity">
    <text evidence="1 4">Belongs to the glycosyl hydrolase 28 family.</text>
</comment>
<evidence type="ECO:0000256" key="3">
    <source>
        <dbReference type="ARBA" id="ARBA00023295"/>
    </source>
</evidence>
<evidence type="ECO:0000256" key="5">
    <source>
        <dbReference type="SAM" id="SignalP"/>
    </source>
</evidence>
<keyword evidence="5" id="KW-0732">Signal</keyword>
<dbReference type="Proteomes" id="UP000239757">
    <property type="component" value="Unassembled WGS sequence"/>
</dbReference>
<dbReference type="Pfam" id="PF00295">
    <property type="entry name" value="Glyco_hydro_28"/>
    <property type="match status" value="1"/>
</dbReference>
<dbReference type="OrthoDB" id="850923at2759"/>
<proteinExistence type="inferred from homology"/>
<dbReference type="InterPro" id="IPR012334">
    <property type="entry name" value="Pectin_lyas_fold"/>
</dbReference>
<evidence type="ECO:0000256" key="4">
    <source>
        <dbReference type="RuleBase" id="RU361169"/>
    </source>
</evidence>
<dbReference type="SUPFAM" id="SSF51126">
    <property type="entry name" value="Pectin lyase-like"/>
    <property type="match status" value="1"/>
</dbReference>
<dbReference type="GO" id="GO:0004650">
    <property type="term" value="F:polygalacturonase activity"/>
    <property type="evidence" value="ECO:0007669"/>
    <property type="project" value="InterPro"/>
</dbReference>
<dbReference type="InterPro" id="IPR000743">
    <property type="entry name" value="Glyco_hydro_28"/>
</dbReference>
<feature type="chain" id="PRO_5015124178" evidence="5">
    <location>
        <begin position="25"/>
        <end position="105"/>
    </location>
</feature>
<keyword evidence="3 4" id="KW-0326">Glycosidase</keyword>
<evidence type="ECO:0000256" key="2">
    <source>
        <dbReference type="ARBA" id="ARBA00022801"/>
    </source>
</evidence>
<accession>A0A2P5Y538</accession>
<sequence length="105" mass="11133">MAIQFNFVLSMLILVLLSISSVEGQGGGVGATLDGPCKAPIELQVEGTVKAPTNLGAFKEPKWTGFNRIQNFKLSGGGVFNGQETIAYKREGCKGHDYCGSLPIN</sequence>
<evidence type="ECO:0000256" key="1">
    <source>
        <dbReference type="ARBA" id="ARBA00008834"/>
    </source>
</evidence>
<keyword evidence="2 4" id="KW-0378">Hydrolase</keyword>
<dbReference type="InterPro" id="IPR011050">
    <property type="entry name" value="Pectin_lyase_fold/virulence"/>
</dbReference>